<dbReference type="RefSeq" id="WP_090974089.1">
    <property type="nucleotide sequence ID" value="NZ_FOLL01000012.1"/>
</dbReference>
<keyword evidence="7" id="KW-1185">Reference proteome</keyword>
<dbReference type="PANTHER" id="PTHR43280:SF29">
    <property type="entry name" value="ARAC-FAMILY TRANSCRIPTIONAL REGULATOR"/>
    <property type="match status" value="1"/>
</dbReference>
<feature type="domain" description="HTH araC/xylS-type" evidence="5">
    <location>
        <begin position="260"/>
        <end position="361"/>
    </location>
</feature>
<feature type="transmembrane region" description="Helical" evidence="4">
    <location>
        <begin position="6"/>
        <end position="23"/>
    </location>
</feature>
<feature type="transmembrane region" description="Helical" evidence="4">
    <location>
        <begin position="166"/>
        <end position="187"/>
    </location>
</feature>
<dbReference type="GO" id="GO:0043565">
    <property type="term" value="F:sequence-specific DNA binding"/>
    <property type="evidence" value="ECO:0007669"/>
    <property type="project" value="InterPro"/>
</dbReference>
<evidence type="ECO:0000313" key="7">
    <source>
        <dbReference type="Proteomes" id="UP000199577"/>
    </source>
</evidence>
<protein>
    <submittedName>
        <fullName evidence="6">AraC-type DNA-binding protein</fullName>
    </submittedName>
</protein>
<dbReference type="InterPro" id="IPR009057">
    <property type="entry name" value="Homeodomain-like_sf"/>
</dbReference>
<dbReference type="PROSITE" id="PS01124">
    <property type="entry name" value="HTH_ARAC_FAMILY_2"/>
    <property type="match status" value="1"/>
</dbReference>
<name>A0A1I1JMK6_9SPHI</name>
<dbReference type="OrthoDB" id="6283866at2"/>
<dbReference type="Gene3D" id="1.10.10.60">
    <property type="entry name" value="Homeodomain-like"/>
    <property type="match status" value="2"/>
</dbReference>
<dbReference type="SUPFAM" id="SSF46689">
    <property type="entry name" value="Homeodomain-like"/>
    <property type="match status" value="1"/>
</dbReference>
<keyword evidence="2 6" id="KW-0238">DNA-binding</keyword>
<sequence>MNLDLIATMLIAGGLLLLSFLHLSNVTSVNRRANLLFGIFTFQWSTFWLDELLFSEHLNTTSAVFIILRTFQFLVPITFFLSVKFYTEPDTRLTWKHGGIAIAPAVFLLYLLFRPSVKNELFEVGSIVFFLGHSVFYIIWAHAKILKHQRAIKSFHSYTEKIDLRWIKYITYSFIGSATIVTAYNFLTKAESLSIYINLFFVAVVYLVAFYSLRQKEIYPQGIELSDIVSNNTLIEQQTDVPKVKVIEDADLHQLKEKLLRLMELEKPYLNSELNLVKLAEQMNLTTHQLSYLINNAMGENFFNFINRYRVRKAKELLKNSDYDHLNVLVIAYESGFNSKTSFNNTFKKMTNYTPTEYRKSSV</sequence>
<proteinExistence type="predicted"/>
<dbReference type="AlphaFoldDB" id="A0A1I1JMK6"/>
<dbReference type="PROSITE" id="PS00041">
    <property type="entry name" value="HTH_ARAC_FAMILY_1"/>
    <property type="match status" value="1"/>
</dbReference>
<evidence type="ECO:0000256" key="1">
    <source>
        <dbReference type="ARBA" id="ARBA00023015"/>
    </source>
</evidence>
<gene>
    <name evidence="6" type="ORF">SAMN05421747_112132</name>
</gene>
<feature type="transmembrane region" description="Helical" evidence="4">
    <location>
        <begin position="60"/>
        <end position="81"/>
    </location>
</feature>
<keyword evidence="1" id="KW-0805">Transcription regulation</keyword>
<dbReference type="InterPro" id="IPR018062">
    <property type="entry name" value="HTH_AraC-typ_CS"/>
</dbReference>
<reference evidence="6 7" key="1">
    <citation type="submission" date="2016-10" db="EMBL/GenBank/DDBJ databases">
        <authorList>
            <person name="de Groot N.N."/>
        </authorList>
    </citation>
    <scope>NUCLEOTIDE SEQUENCE [LARGE SCALE GENOMIC DNA]</scope>
    <source>
        <strain evidence="6 7">DSM 22900</strain>
    </source>
</reference>
<accession>A0A1I1JMK6</accession>
<evidence type="ECO:0000256" key="4">
    <source>
        <dbReference type="SAM" id="Phobius"/>
    </source>
</evidence>
<keyword evidence="4" id="KW-0812">Transmembrane</keyword>
<feature type="transmembrane region" description="Helical" evidence="4">
    <location>
        <begin position="193"/>
        <end position="213"/>
    </location>
</feature>
<feature type="transmembrane region" description="Helical" evidence="4">
    <location>
        <begin position="125"/>
        <end position="145"/>
    </location>
</feature>
<evidence type="ECO:0000256" key="2">
    <source>
        <dbReference type="ARBA" id="ARBA00023125"/>
    </source>
</evidence>
<dbReference type="InterPro" id="IPR018060">
    <property type="entry name" value="HTH_AraC"/>
</dbReference>
<feature type="transmembrane region" description="Helical" evidence="4">
    <location>
        <begin position="35"/>
        <end position="54"/>
    </location>
</feature>
<dbReference type="EMBL" id="FOLL01000012">
    <property type="protein sequence ID" value="SFC49817.1"/>
    <property type="molecule type" value="Genomic_DNA"/>
</dbReference>
<keyword evidence="3" id="KW-0804">Transcription</keyword>
<evidence type="ECO:0000313" key="6">
    <source>
        <dbReference type="EMBL" id="SFC49817.1"/>
    </source>
</evidence>
<keyword evidence="4" id="KW-0472">Membrane</keyword>
<keyword evidence="4" id="KW-1133">Transmembrane helix</keyword>
<feature type="transmembrane region" description="Helical" evidence="4">
    <location>
        <begin position="93"/>
        <end position="113"/>
    </location>
</feature>
<dbReference type="STRING" id="623281.SAMN05421747_112132"/>
<dbReference type="SMART" id="SM00342">
    <property type="entry name" value="HTH_ARAC"/>
    <property type="match status" value="1"/>
</dbReference>
<dbReference type="GO" id="GO:0003700">
    <property type="term" value="F:DNA-binding transcription factor activity"/>
    <property type="evidence" value="ECO:0007669"/>
    <property type="project" value="InterPro"/>
</dbReference>
<dbReference type="Pfam" id="PF12833">
    <property type="entry name" value="HTH_18"/>
    <property type="match status" value="1"/>
</dbReference>
<evidence type="ECO:0000259" key="5">
    <source>
        <dbReference type="PROSITE" id="PS01124"/>
    </source>
</evidence>
<dbReference type="Proteomes" id="UP000199577">
    <property type="component" value="Unassembled WGS sequence"/>
</dbReference>
<evidence type="ECO:0000256" key="3">
    <source>
        <dbReference type="ARBA" id="ARBA00023163"/>
    </source>
</evidence>
<organism evidence="6 7">
    <name type="scientific">Parapedobacter composti</name>
    <dbReference type="NCBI Taxonomy" id="623281"/>
    <lineage>
        <taxon>Bacteria</taxon>
        <taxon>Pseudomonadati</taxon>
        <taxon>Bacteroidota</taxon>
        <taxon>Sphingobacteriia</taxon>
        <taxon>Sphingobacteriales</taxon>
        <taxon>Sphingobacteriaceae</taxon>
        <taxon>Parapedobacter</taxon>
    </lineage>
</organism>
<dbReference type="PANTHER" id="PTHR43280">
    <property type="entry name" value="ARAC-FAMILY TRANSCRIPTIONAL REGULATOR"/>
    <property type="match status" value="1"/>
</dbReference>